<dbReference type="InterPro" id="IPR029068">
    <property type="entry name" value="Glyas_Bleomycin-R_OHBP_Dase"/>
</dbReference>
<proteinExistence type="inferred from homology"/>
<gene>
    <name evidence="7" type="ORF">Kpho02_02090</name>
</gene>
<name>A0A9W6V0J7_9ACTN</name>
<accession>A0A9W6V0J7</accession>
<dbReference type="PANTHER" id="PTHR11959:SF1">
    <property type="entry name" value="4-HYDROXYPHENYLPYRUVATE DIOXYGENASE"/>
    <property type="match status" value="1"/>
</dbReference>
<dbReference type="Pfam" id="PF00903">
    <property type="entry name" value="Glyoxalase"/>
    <property type="match status" value="2"/>
</dbReference>
<feature type="binding site" evidence="5">
    <location>
        <position position="290"/>
    </location>
    <ligand>
        <name>Fe cation</name>
        <dbReference type="ChEBI" id="CHEBI:24875"/>
    </ligand>
</feature>
<feature type="domain" description="VOC" evidence="6">
    <location>
        <begin position="43"/>
        <end position="173"/>
    </location>
</feature>
<evidence type="ECO:0000259" key="6">
    <source>
        <dbReference type="PROSITE" id="PS51819"/>
    </source>
</evidence>
<dbReference type="AlphaFoldDB" id="A0A9W6V0J7"/>
<reference evidence="7" key="1">
    <citation type="submission" date="2023-02" db="EMBL/GenBank/DDBJ databases">
        <title>Kitasatospora phosalacinea NBRC 14627.</title>
        <authorList>
            <person name="Ichikawa N."/>
            <person name="Sato H."/>
            <person name="Tonouchi N."/>
        </authorList>
    </citation>
    <scope>NUCLEOTIDE SEQUENCE</scope>
    <source>
        <strain evidence="7">NBRC 14627</strain>
    </source>
</reference>
<feature type="domain" description="VOC" evidence="6">
    <location>
        <begin position="204"/>
        <end position="360"/>
    </location>
</feature>
<evidence type="ECO:0000313" key="7">
    <source>
        <dbReference type="EMBL" id="GLW67910.1"/>
    </source>
</evidence>
<dbReference type="EMBL" id="BSSA01000001">
    <property type="protein sequence ID" value="GLW67910.1"/>
    <property type="molecule type" value="Genomic_DNA"/>
</dbReference>
<dbReference type="CDD" id="cd08342">
    <property type="entry name" value="HPPD_N_like"/>
    <property type="match status" value="1"/>
</dbReference>
<comment type="similarity">
    <text evidence="1">Belongs to the 4HPPD family.</text>
</comment>
<feature type="binding site" evidence="5">
    <location>
        <position position="371"/>
    </location>
    <ligand>
        <name>Fe cation</name>
        <dbReference type="ChEBI" id="CHEBI:24875"/>
    </ligand>
</feature>
<keyword evidence="3" id="KW-0677">Repeat</keyword>
<keyword evidence="7" id="KW-0560">Oxidoreductase</keyword>
<dbReference type="CDD" id="cd07250">
    <property type="entry name" value="HPPD_C_like"/>
    <property type="match status" value="1"/>
</dbReference>
<protein>
    <submittedName>
        <fullName evidence="7">4-hydroxyphenylpyruvate dioxygenase</fullName>
    </submittedName>
</protein>
<sequence>MTADAAVELTPEELQAGLTAEQLRTLVGLVEYDASTDPFPVTAQDAVVFVVGNATQTAQFYQAVFGMELVAYSGPETGRRDRKAFVLRSGSCRFVIKGGVSPDSPLLDHHRRHGDGVVDLALEVPDVDRCIAHARAQGATILEEPNDVSDEHGTVRRAAIAAYGETRHTLVDRSRYTGPYLPGYVARESTVVRPEGAPKRLFQALDHAVGNVELGKMDEWVSFYNRVMGFVNMAEFVGDDIATDYSALMSKVVASGNHRVKFPLNEPAVAKKKSQIDEYLEFYTGPGCQHMALATNDILTTVDVLRSRGVEFLSTPDSYYEDPELRERIGKVRVPIEELQSRGILVDRDEDGYLLQIFTKPIGDRPTVFYEFIERHGSLGFGKGNFKALFEAIEREQDRRGNL</sequence>
<dbReference type="NCBIfam" id="TIGR01263">
    <property type="entry name" value="4HPPD"/>
    <property type="match status" value="1"/>
</dbReference>
<dbReference type="PANTHER" id="PTHR11959">
    <property type="entry name" value="4-HYDROXYPHENYLPYRUVATE DIOXYGENASE"/>
    <property type="match status" value="1"/>
</dbReference>
<evidence type="ECO:0000256" key="3">
    <source>
        <dbReference type="ARBA" id="ARBA00022737"/>
    </source>
</evidence>
<dbReference type="Gene3D" id="3.10.180.10">
    <property type="entry name" value="2,3-Dihydroxybiphenyl 1,2-Dioxygenase, domain 1"/>
    <property type="match status" value="2"/>
</dbReference>
<evidence type="ECO:0000256" key="1">
    <source>
        <dbReference type="ARBA" id="ARBA00005877"/>
    </source>
</evidence>
<dbReference type="FunFam" id="3.10.180.10:FF:000001">
    <property type="entry name" value="4-hydroxyphenylpyruvate dioxygenase"/>
    <property type="match status" value="1"/>
</dbReference>
<evidence type="ECO:0000256" key="5">
    <source>
        <dbReference type="PIRSR" id="PIRSR009283-1"/>
    </source>
</evidence>
<dbReference type="InterPro" id="IPR004360">
    <property type="entry name" value="Glyas_Fos-R_dOase_dom"/>
</dbReference>
<keyword evidence="2 5" id="KW-0479">Metal-binding</keyword>
<keyword evidence="7" id="KW-0223">Dioxygenase</keyword>
<dbReference type="InterPro" id="IPR005956">
    <property type="entry name" value="4OHPhenylPyrv_dOase"/>
</dbReference>
<dbReference type="InterPro" id="IPR037523">
    <property type="entry name" value="VOC_core"/>
</dbReference>
<comment type="caution">
    <text evidence="7">The sequence shown here is derived from an EMBL/GenBank/DDBJ whole genome shotgun (WGS) entry which is preliminary data.</text>
</comment>
<feature type="binding site" evidence="5">
    <location>
        <position position="207"/>
    </location>
    <ligand>
        <name>Fe cation</name>
        <dbReference type="ChEBI" id="CHEBI:24875"/>
    </ligand>
</feature>
<dbReference type="GO" id="GO:0003868">
    <property type="term" value="F:4-hydroxyphenylpyruvate dioxygenase activity"/>
    <property type="evidence" value="ECO:0007669"/>
    <property type="project" value="InterPro"/>
</dbReference>
<comment type="cofactor">
    <cofactor evidence="5">
        <name>Fe cation</name>
        <dbReference type="ChEBI" id="CHEBI:24875"/>
    </cofactor>
    <text evidence="5">Binds 1 Fe cation per subunit.</text>
</comment>
<dbReference type="RefSeq" id="WP_285732401.1">
    <property type="nucleotide sequence ID" value="NZ_BSSA01000001.1"/>
</dbReference>
<dbReference type="GO" id="GO:0006572">
    <property type="term" value="P:L-tyrosine catabolic process"/>
    <property type="evidence" value="ECO:0007669"/>
    <property type="project" value="TreeGrafter"/>
</dbReference>
<dbReference type="GO" id="GO:0046872">
    <property type="term" value="F:metal ion binding"/>
    <property type="evidence" value="ECO:0007669"/>
    <property type="project" value="UniProtKB-KW"/>
</dbReference>
<dbReference type="PROSITE" id="PS51819">
    <property type="entry name" value="VOC"/>
    <property type="match status" value="2"/>
</dbReference>
<dbReference type="PIRSF" id="PIRSF009283">
    <property type="entry name" value="HPP_dOase"/>
    <property type="match status" value="1"/>
</dbReference>
<evidence type="ECO:0000313" key="8">
    <source>
        <dbReference type="Proteomes" id="UP001165041"/>
    </source>
</evidence>
<dbReference type="InterPro" id="IPR041735">
    <property type="entry name" value="4OHPhenylPyrv_dOase_C"/>
</dbReference>
<evidence type="ECO:0000256" key="2">
    <source>
        <dbReference type="ARBA" id="ARBA00022723"/>
    </source>
</evidence>
<dbReference type="Proteomes" id="UP001165041">
    <property type="component" value="Unassembled WGS sequence"/>
</dbReference>
<evidence type="ECO:0000256" key="4">
    <source>
        <dbReference type="ARBA" id="ARBA00023004"/>
    </source>
</evidence>
<keyword evidence="4 5" id="KW-0408">Iron</keyword>
<organism evidence="7 8">
    <name type="scientific">Kitasatospora phosalacinea</name>
    <dbReference type="NCBI Taxonomy" id="2065"/>
    <lineage>
        <taxon>Bacteria</taxon>
        <taxon>Bacillati</taxon>
        <taxon>Actinomycetota</taxon>
        <taxon>Actinomycetes</taxon>
        <taxon>Kitasatosporales</taxon>
        <taxon>Streptomycetaceae</taxon>
        <taxon>Kitasatospora</taxon>
    </lineage>
</organism>
<dbReference type="SUPFAM" id="SSF54593">
    <property type="entry name" value="Glyoxalase/Bleomycin resistance protein/Dihydroxybiphenyl dioxygenase"/>
    <property type="match status" value="1"/>
</dbReference>
<dbReference type="InterPro" id="IPR041736">
    <property type="entry name" value="4OHPhenylPyrv_dOase_N"/>
</dbReference>